<reference evidence="3 4" key="1">
    <citation type="submission" date="2020-05" db="EMBL/GenBank/DDBJ databases">
        <title>Vigna angularis (adzuki bean) Var. LongXiaoDou No. 4 denovo assembly.</title>
        <authorList>
            <person name="Xiang H."/>
        </authorList>
    </citation>
    <scope>NUCLEOTIDE SEQUENCE [LARGE SCALE GENOMIC DNA]</scope>
    <source>
        <tissue evidence="3">Leaf</tissue>
    </source>
</reference>
<dbReference type="Proteomes" id="UP000743370">
    <property type="component" value="Unassembled WGS sequence"/>
</dbReference>
<organism evidence="3 4">
    <name type="scientific">Phaseolus angularis</name>
    <name type="common">Azuki bean</name>
    <name type="synonym">Vigna angularis</name>
    <dbReference type="NCBI Taxonomy" id="3914"/>
    <lineage>
        <taxon>Eukaryota</taxon>
        <taxon>Viridiplantae</taxon>
        <taxon>Streptophyta</taxon>
        <taxon>Embryophyta</taxon>
        <taxon>Tracheophyta</taxon>
        <taxon>Spermatophyta</taxon>
        <taxon>Magnoliopsida</taxon>
        <taxon>eudicotyledons</taxon>
        <taxon>Gunneridae</taxon>
        <taxon>Pentapetalae</taxon>
        <taxon>rosids</taxon>
        <taxon>fabids</taxon>
        <taxon>Fabales</taxon>
        <taxon>Fabaceae</taxon>
        <taxon>Papilionoideae</taxon>
        <taxon>50 kb inversion clade</taxon>
        <taxon>NPAAA clade</taxon>
        <taxon>indigoferoid/millettioid clade</taxon>
        <taxon>Phaseoleae</taxon>
        <taxon>Vigna</taxon>
    </lineage>
</organism>
<dbReference type="AlphaFoldDB" id="A0A8T0LBZ6"/>
<dbReference type="GO" id="GO:0046983">
    <property type="term" value="F:protein dimerization activity"/>
    <property type="evidence" value="ECO:0007669"/>
    <property type="project" value="InterPro"/>
</dbReference>
<dbReference type="PANTHER" id="PTHR23272:SF166">
    <property type="entry name" value="ZINC FINGER BED DOMAIN-CONTAINING PROTEIN RICESLEEPER 2-LIKE ISOFORM X1"/>
    <property type="match status" value="1"/>
</dbReference>
<evidence type="ECO:0000259" key="2">
    <source>
        <dbReference type="Pfam" id="PF14372"/>
    </source>
</evidence>
<proteinExistence type="predicted"/>
<dbReference type="InterPro" id="IPR008906">
    <property type="entry name" value="HATC_C_dom"/>
</dbReference>
<evidence type="ECO:0000259" key="1">
    <source>
        <dbReference type="Pfam" id="PF05699"/>
    </source>
</evidence>
<evidence type="ECO:0000313" key="4">
    <source>
        <dbReference type="Proteomes" id="UP000743370"/>
    </source>
</evidence>
<feature type="domain" description="hAT-like transposase RNase-H fold" evidence="2">
    <location>
        <begin position="22"/>
        <end position="121"/>
    </location>
</feature>
<dbReference type="InterPro" id="IPR012337">
    <property type="entry name" value="RNaseH-like_sf"/>
</dbReference>
<comment type="caution">
    <text evidence="3">The sequence shown here is derived from an EMBL/GenBank/DDBJ whole genome shotgun (WGS) entry which is preliminary data.</text>
</comment>
<dbReference type="PANTHER" id="PTHR23272">
    <property type="entry name" value="BED FINGER-RELATED"/>
    <property type="match status" value="1"/>
</dbReference>
<accession>A0A8T0LBZ6</accession>
<dbReference type="InterPro" id="IPR025525">
    <property type="entry name" value="hAT-like_transposase_RNase-H"/>
</dbReference>
<evidence type="ECO:0000313" key="3">
    <source>
        <dbReference type="EMBL" id="KAG2409689.1"/>
    </source>
</evidence>
<name>A0A8T0LBZ6_PHAAN</name>
<dbReference type="Pfam" id="PF14372">
    <property type="entry name" value="hAT-like_RNase-H"/>
    <property type="match status" value="1"/>
</dbReference>
<dbReference type="EMBL" id="JABFOF010000001">
    <property type="protein sequence ID" value="KAG2409689.1"/>
    <property type="molecule type" value="Genomic_DNA"/>
</dbReference>
<dbReference type="GO" id="GO:0003677">
    <property type="term" value="F:DNA binding"/>
    <property type="evidence" value="ECO:0007669"/>
    <property type="project" value="InterPro"/>
</dbReference>
<dbReference type="SUPFAM" id="SSF53098">
    <property type="entry name" value="Ribonuclease H-like"/>
    <property type="match status" value="1"/>
</dbReference>
<protein>
    <submittedName>
        <fullName evidence="3">Putative AC transposase</fullName>
    </submittedName>
</protein>
<dbReference type="Pfam" id="PF05699">
    <property type="entry name" value="Dimer_Tnp_hAT"/>
    <property type="match status" value="1"/>
</dbReference>
<sequence>MEWGEKICQFLEPFYEITNMMSGSSYPTSNLYFMQIWKIQLIIEENLLNEDLTLKDMAWNMKEKFQKYWKEYSIGLAFGAILDPRLKVDFITYCYKKLDPLTYAEKTKKVLEKFKRLFKEYVKNFSIPGVSLSQSPTESILMSQSYTEGKKFKRSRIISDFKMYQNESKSIVGKNEIDVYLDEPTIDDDEDSEDFDVLKYWKTNEKKFAILSIMARDVFSIPITTVASESAFSKGGRVLSKYRSSIFPEHVQMLICTQNWLYGFSENPSDEIVEDIFGHKRIDESNLLEDVESLQH</sequence>
<feature type="domain" description="HAT C-terminal dimerisation" evidence="1">
    <location>
        <begin position="176"/>
        <end position="261"/>
    </location>
</feature>
<gene>
    <name evidence="3" type="ORF">HKW66_Vig0003540</name>
</gene>